<organism evidence="1 2">
    <name type="scientific">Panagrolaimus sp. JU765</name>
    <dbReference type="NCBI Taxonomy" id="591449"/>
    <lineage>
        <taxon>Eukaryota</taxon>
        <taxon>Metazoa</taxon>
        <taxon>Ecdysozoa</taxon>
        <taxon>Nematoda</taxon>
        <taxon>Chromadorea</taxon>
        <taxon>Rhabditida</taxon>
        <taxon>Tylenchina</taxon>
        <taxon>Panagrolaimomorpha</taxon>
        <taxon>Panagrolaimoidea</taxon>
        <taxon>Panagrolaimidae</taxon>
        <taxon>Panagrolaimus</taxon>
    </lineage>
</organism>
<sequence>MALKRIQKELQDLGRDPPAQCSAGPVGDDLFHWQATIMGPPESPYQGGVFFLTIHFPTDYPFKPPKVAFTTRIYHPNINSNGSICLDILRSQWSPALTISKVLLSICSLLCDPNPDDPLTVIVIINWLENGPKSTPCNGNYHYMTFEFFVTFHFTIFFQSLTYPVTFVSKVLVTSVAVKRMRISFFPLEVSFDLSFWAELNRLKLEKWMLDDKPKDLTCILPKFARADRDYLLAFDYNSFSPDSSPNSIFGRLHLFNTLPDYDELVNRNELLKSEEEELWKLILDGSWCSNPNSLLRFVLFMYADLKEFNYRILPCIPTIFHTGMTFSDTEGEEEDIKHADISKCSNLPCLYMKNGAEYEFTSFDKLNLFNNNSDWVIIPSICYSNGKNVLHWQLRNLLVGIAFYPANLTSVRIAVFNRDGLELTQKVTWSKEILKPDTFKVTKDKQELRFDLKASFNKEDLINQAVDLNLKLTRWRMAPKLQVDKFRQKVLMLGSGTLGCNLARGLMGWGIRHITFIDCGNISISNPVRQSLYTSDDCGKSKAEAAADAIKKIFPGATTKGVSMRIPMPGHPPGNEAQKVLQTVEELTELIKNHDVVFLVTDSRESRWLPTLICAALEKLAITVALGFDSFLVIRHGNGFYDSTTEIPSGNKLNIQEEIAGSQLSCYFCSDVTAPGNSTRNRTLDQQCTISRSGLSQIACGIATELFASISQHSAGLNAPATLNGTDETGGVLGATPHQIRGFLSSYNFMTATVKRSSICSACGVEVLNKFTDNKEFPEFLLKVLDNPQELENACGLTKLHQDADEIEDSMIPFSDDDSTCS</sequence>
<name>A0AC34PUE1_9BILA</name>
<accession>A0AC34PUE1</accession>
<proteinExistence type="predicted"/>
<evidence type="ECO:0000313" key="1">
    <source>
        <dbReference type="Proteomes" id="UP000887576"/>
    </source>
</evidence>
<dbReference type="Proteomes" id="UP000887576">
    <property type="component" value="Unplaced"/>
</dbReference>
<reference evidence="2" key="1">
    <citation type="submission" date="2022-11" db="UniProtKB">
        <authorList>
            <consortium name="WormBaseParasite"/>
        </authorList>
    </citation>
    <scope>IDENTIFICATION</scope>
</reference>
<evidence type="ECO:0000313" key="2">
    <source>
        <dbReference type="WBParaSite" id="JU765_v2.g10045.t1"/>
    </source>
</evidence>
<protein>
    <submittedName>
        <fullName evidence="2">UBC core domain-containing protein</fullName>
    </submittedName>
</protein>
<dbReference type="WBParaSite" id="JU765_v2.g10045.t1">
    <property type="protein sequence ID" value="JU765_v2.g10045.t1"/>
    <property type="gene ID" value="JU765_v2.g10045"/>
</dbReference>